<dbReference type="InterPro" id="IPR005829">
    <property type="entry name" value="Sugar_transporter_CS"/>
</dbReference>
<dbReference type="EMBL" id="SWJE01000001">
    <property type="protein sequence ID" value="TKC92510.1"/>
    <property type="molecule type" value="Genomic_DNA"/>
</dbReference>
<feature type="transmembrane region" description="Helical" evidence="8">
    <location>
        <begin position="328"/>
        <end position="349"/>
    </location>
</feature>
<dbReference type="PROSITE" id="PS50850">
    <property type="entry name" value="MFS"/>
    <property type="match status" value="1"/>
</dbReference>
<dbReference type="PANTHER" id="PTHR43528">
    <property type="entry name" value="ALPHA-KETOGLUTARATE PERMEASE"/>
    <property type="match status" value="1"/>
</dbReference>
<dbReference type="InterPro" id="IPR036259">
    <property type="entry name" value="MFS_trans_sf"/>
</dbReference>
<comment type="subcellular location">
    <subcellularLocation>
        <location evidence="1">Cell membrane</location>
        <topology evidence="1">Multi-pass membrane protein</topology>
    </subcellularLocation>
</comment>
<evidence type="ECO:0000256" key="2">
    <source>
        <dbReference type="ARBA" id="ARBA00022448"/>
    </source>
</evidence>
<protein>
    <submittedName>
        <fullName evidence="10">MFS transporter</fullName>
    </submittedName>
</protein>
<feature type="transmembrane region" description="Helical" evidence="8">
    <location>
        <begin position="393"/>
        <end position="412"/>
    </location>
</feature>
<feature type="transmembrane region" description="Helical" evidence="8">
    <location>
        <begin position="179"/>
        <end position="198"/>
    </location>
</feature>
<evidence type="ECO:0000256" key="7">
    <source>
        <dbReference type="ARBA" id="ARBA00023136"/>
    </source>
</evidence>
<dbReference type="Pfam" id="PF00083">
    <property type="entry name" value="Sugar_tr"/>
    <property type="match status" value="1"/>
</dbReference>
<dbReference type="InterPro" id="IPR005828">
    <property type="entry name" value="MFS_sugar_transport-like"/>
</dbReference>
<dbReference type="OrthoDB" id="6766492at2"/>
<sequence length="447" mass="47650">MSQSGATLENAAPPADAARLSSPHAINTGRRAVAAASIGNALEWYDFSVYAFFAVYIAQNFFGHADSSVQLLEAFMAFGLGFVVRPLGALVIGVYGDRAGRKAALTLTILVMAAGTGIIAFAPPYTAIGVGAPLLIVCGRLLQGFSAGGEVGGAAAFLIEHAPANKRGKYASWLQASMALSNILGALVATVVTLLFTHEQIGDWAWRIPFVLGLAIAPVGFWLRKTLDETPHFQAEMERAHRQHEAQKAPLMQVVREYPRSLAIGAGFSILWAVCVYVLVIFMPTYAQRTLHFEGRQAFIASLIGNCFMAVVCVWAGALSDRFGARKVLTAGALLMLASVYPLLVWLHAWHTSAALIVVQTAFCVMVAIFTGVAPSALSMLFPTRVRSTGMSLSYNLAATVFGGFAPAILTWLTQSTGNTFAPAWYVMAACVAALVSIAFLPRQALQ</sequence>
<reference evidence="10 11" key="1">
    <citation type="submission" date="2019-04" db="EMBL/GenBank/DDBJ databases">
        <title>Trinickia sp. 7GSK02, isolated from subtropical forest soil.</title>
        <authorList>
            <person name="Gao Z.-H."/>
            <person name="Qiu L.-H."/>
        </authorList>
    </citation>
    <scope>NUCLEOTIDE SEQUENCE [LARGE SCALE GENOMIC DNA]</scope>
    <source>
        <strain evidence="10 11">7GSK02</strain>
    </source>
</reference>
<dbReference type="GO" id="GO:0005886">
    <property type="term" value="C:plasma membrane"/>
    <property type="evidence" value="ECO:0007669"/>
    <property type="project" value="UniProtKB-SubCell"/>
</dbReference>
<keyword evidence="3" id="KW-1003">Cell membrane</keyword>
<dbReference type="GO" id="GO:0015293">
    <property type="term" value="F:symporter activity"/>
    <property type="evidence" value="ECO:0007669"/>
    <property type="project" value="UniProtKB-KW"/>
</dbReference>
<feature type="transmembrane region" description="Helical" evidence="8">
    <location>
        <begin position="134"/>
        <end position="159"/>
    </location>
</feature>
<evidence type="ECO:0000256" key="4">
    <source>
        <dbReference type="ARBA" id="ARBA00022692"/>
    </source>
</evidence>
<evidence type="ECO:0000256" key="3">
    <source>
        <dbReference type="ARBA" id="ARBA00022475"/>
    </source>
</evidence>
<evidence type="ECO:0000313" key="11">
    <source>
        <dbReference type="Proteomes" id="UP000305539"/>
    </source>
</evidence>
<keyword evidence="11" id="KW-1185">Reference proteome</keyword>
<feature type="transmembrane region" description="Helical" evidence="8">
    <location>
        <begin position="74"/>
        <end position="96"/>
    </location>
</feature>
<feature type="transmembrane region" description="Helical" evidence="8">
    <location>
        <begin position="44"/>
        <end position="62"/>
    </location>
</feature>
<feature type="transmembrane region" description="Helical" evidence="8">
    <location>
        <begin position="103"/>
        <end position="122"/>
    </location>
</feature>
<accession>A0A4V5PJS2</accession>
<evidence type="ECO:0000256" key="5">
    <source>
        <dbReference type="ARBA" id="ARBA00022847"/>
    </source>
</evidence>
<keyword evidence="4 8" id="KW-0812">Transmembrane</keyword>
<dbReference type="SUPFAM" id="SSF103473">
    <property type="entry name" value="MFS general substrate transporter"/>
    <property type="match status" value="1"/>
</dbReference>
<dbReference type="InterPro" id="IPR051084">
    <property type="entry name" value="H+-coupled_symporters"/>
</dbReference>
<evidence type="ECO:0000256" key="1">
    <source>
        <dbReference type="ARBA" id="ARBA00004651"/>
    </source>
</evidence>
<dbReference type="InterPro" id="IPR020846">
    <property type="entry name" value="MFS_dom"/>
</dbReference>
<evidence type="ECO:0000313" key="10">
    <source>
        <dbReference type="EMBL" id="TKC92510.1"/>
    </source>
</evidence>
<organism evidence="10 11">
    <name type="scientific">Trinickia terrae</name>
    <dbReference type="NCBI Taxonomy" id="2571161"/>
    <lineage>
        <taxon>Bacteria</taxon>
        <taxon>Pseudomonadati</taxon>
        <taxon>Pseudomonadota</taxon>
        <taxon>Betaproteobacteria</taxon>
        <taxon>Burkholderiales</taxon>
        <taxon>Burkholderiaceae</taxon>
        <taxon>Trinickia</taxon>
    </lineage>
</organism>
<dbReference type="AlphaFoldDB" id="A0A4V5PJS2"/>
<feature type="transmembrane region" description="Helical" evidence="8">
    <location>
        <begin position="204"/>
        <end position="223"/>
    </location>
</feature>
<comment type="caution">
    <text evidence="10">The sequence shown here is derived from an EMBL/GenBank/DDBJ whole genome shotgun (WGS) entry which is preliminary data.</text>
</comment>
<feature type="domain" description="Major facilitator superfamily (MFS) profile" evidence="9">
    <location>
        <begin position="32"/>
        <end position="445"/>
    </location>
</feature>
<evidence type="ECO:0000256" key="6">
    <source>
        <dbReference type="ARBA" id="ARBA00022989"/>
    </source>
</evidence>
<keyword evidence="2" id="KW-0813">Transport</keyword>
<feature type="transmembrane region" description="Helical" evidence="8">
    <location>
        <begin position="355"/>
        <end position="381"/>
    </location>
</feature>
<keyword evidence="7 8" id="KW-0472">Membrane</keyword>
<evidence type="ECO:0000259" key="9">
    <source>
        <dbReference type="PROSITE" id="PS50850"/>
    </source>
</evidence>
<gene>
    <name evidence="10" type="ORF">FAZ69_02215</name>
</gene>
<dbReference type="Proteomes" id="UP000305539">
    <property type="component" value="Unassembled WGS sequence"/>
</dbReference>
<feature type="transmembrane region" description="Helical" evidence="8">
    <location>
        <begin position="262"/>
        <end position="286"/>
    </location>
</feature>
<feature type="transmembrane region" description="Helical" evidence="8">
    <location>
        <begin position="298"/>
        <end position="316"/>
    </location>
</feature>
<keyword evidence="6 8" id="KW-1133">Transmembrane helix</keyword>
<proteinExistence type="predicted"/>
<dbReference type="PROSITE" id="PS00217">
    <property type="entry name" value="SUGAR_TRANSPORT_2"/>
    <property type="match status" value="1"/>
</dbReference>
<keyword evidence="5" id="KW-0769">Symport</keyword>
<dbReference type="FunFam" id="1.20.1250.20:FF:000001">
    <property type="entry name" value="Dicarboxylate MFS transporter"/>
    <property type="match status" value="1"/>
</dbReference>
<name>A0A4V5PJS2_9BURK</name>
<evidence type="ECO:0000256" key="8">
    <source>
        <dbReference type="SAM" id="Phobius"/>
    </source>
</evidence>
<feature type="transmembrane region" description="Helical" evidence="8">
    <location>
        <begin position="424"/>
        <end position="441"/>
    </location>
</feature>
<dbReference type="Gene3D" id="1.20.1250.20">
    <property type="entry name" value="MFS general substrate transporter like domains"/>
    <property type="match status" value="2"/>
</dbReference>
<dbReference type="PANTHER" id="PTHR43528:SF1">
    <property type="entry name" value="ALPHA-KETOGLUTARATE PERMEASE"/>
    <property type="match status" value="1"/>
</dbReference>